<dbReference type="EMBL" id="RZTZ01000007">
    <property type="protein sequence ID" value="RVT60233.1"/>
    <property type="molecule type" value="Genomic_DNA"/>
</dbReference>
<protein>
    <submittedName>
        <fullName evidence="1">Uridine kinase</fullName>
    </submittedName>
</protein>
<accession>A0A437K8A3</accession>
<keyword evidence="2" id="KW-1185">Reference proteome</keyword>
<sequence>MGEFPLILSIAAISGGGKTTVAKRLAAHLNDGVKIVHYDDYQLTGPSDFGNWAVSSGDNNDWDVSPIVKEINLHIKNREVKYIILDYPFSYLHAQLKDLISISIFIDTPLDIAMARRLIRENYTTVDMIKIDSQIYLDRGRKAYQIMIEKVKPSADIVIDGALSVEAITQKLVNIIRSKSLNER</sequence>
<name>A0A437K8A3_9BACI</name>
<evidence type="ECO:0000313" key="2">
    <source>
        <dbReference type="Proteomes" id="UP000288024"/>
    </source>
</evidence>
<comment type="caution">
    <text evidence="1">The sequence shown here is derived from an EMBL/GenBank/DDBJ whole genome shotgun (WGS) entry which is preliminary data.</text>
</comment>
<organism evidence="1 2">
    <name type="scientific">Niallia taxi</name>
    <dbReference type="NCBI Taxonomy" id="2499688"/>
    <lineage>
        <taxon>Bacteria</taxon>
        <taxon>Bacillati</taxon>
        <taxon>Bacillota</taxon>
        <taxon>Bacilli</taxon>
        <taxon>Bacillales</taxon>
        <taxon>Bacillaceae</taxon>
        <taxon>Niallia</taxon>
    </lineage>
</organism>
<dbReference type="SUPFAM" id="SSF52540">
    <property type="entry name" value="P-loop containing nucleoside triphosphate hydrolases"/>
    <property type="match status" value="1"/>
</dbReference>
<reference evidence="1 2" key="1">
    <citation type="submission" date="2019-01" db="EMBL/GenBank/DDBJ databases">
        <title>Bacillus sp. M5HDSG1-1, whole genome shotgun sequence.</title>
        <authorList>
            <person name="Tuo L."/>
        </authorList>
    </citation>
    <scope>NUCLEOTIDE SEQUENCE [LARGE SCALE GENOMIC DNA]</scope>
    <source>
        <strain evidence="1 2">M5HDSG1-1</strain>
    </source>
</reference>
<dbReference type="AlphaFoldDB" id="A0A437K8A3"/>
<dbReference type="GO" id="GO:0016301">
    <property type="term" value="F:kinase activity"/>
    <property type="evidence" value="ECO:0007669"/>
    <property type="project" value="UniProtKB-KW"/>
</dbReference>
<keyword evidence="1" id="KW-0418">Kinase</keyword>
<evidence type="ECO:0000313" key="1">
    <source>
        <dbReference type="EMBL" id="RVT60233.1"/>
    </source>
</evidence>
<dbReference type="InterPro" id="IPR027417">
    <property type="entry name" value="P-loop_NTPase"/>
</dbReference>
<dbReference type="RefSeq" id="WP_127739485.1">
    <property type="nucleotide sequence ID" value="NZ_CP196003.1"/>
</dbReference>
<proteinExistence type="predicted"/>
<dbReference type="Proteomes" id="UP000288024">
    <property type="component" value="Unassembled WGS sequence"/>
</dbReference>
<dbReference type="Gene3D" id="3.40.50.300">
    <property type="entry name" value="P-loop containing nucleotide triphosphate hydrolases"/>
    <property type="match status" value="2"/>
</dbReference>
<gene>
    <name evidence="1" type="ORF">EM808_17470</name>
</gene>
<keyword evidence="1" id="KW-0808">Transferase</keyword>